<dbReference type="InterPro" id="IPR039205">
    <property type="entry name" value="NDUFA11"/>
</dbReference>
<keyword evidence="2 7" id="KW-0812">Transmembrane</keyword>
<evidence type="ECO:0000256" key="6">
    <source>
        <dbReference type="ARBA" id="ARBA00023136"/>
    </source>
</evidence>
<dbReference type="PANTHER" id="PTHR21382:SF1">
    <property type="entry name" value="NADH DEHYDROGENASE [UBIQUINONE] 1 ALPHA SUBCOMPLEX SUBUNIT 11"/>
    <property type="match status" value="1"/>
</dbReference>
<reference evidence="8 9" key="1">
    <citation type="submission" date="2015-02" db="EMBL/GenBank/DDBJ databases">
        <authorList>
            <person name="Chooi Y.-H."/>
        </authorList>
    </citation>
    <scope>NUCLEOTIDE SEQUENCE [LARGE SCALE GENOMIC DNA]</scope>
    <source>
        <strain evidence="8">E3</strain>
    </source>
</reference>
<dbReference type="Proteomes" id="UP000039324">
    <property type="component" value="Unassembled WGS sequence"/>
</dbReference>
<keyword evidence="5" id="KW-0496">Mitochondrion</keyword>
<dbReference type="GO" id="GO:0006120">
    <property type="term" value="P:mitochondrial electron transport, NADH to ubiquinone"/>
    <property type="evidence" value="ECO:0007669"/>
    <property type="project" value="InterPro"/>
</dbReference>
<dbReference type="GO" id="GO:0005743">
    <property type="term" value="C:mitochondrial inner membrane"/>
    <property type="evidence" value="ECO:0007669"/>
    <property type="project" value="UniProtKB-SubCell"/>
</dbReference>
<dbReference type="PANTHER" id="PTHR21382">
    <property type="entry name" value="NADH-UBIQUINONE OXIDOREDUCTASE SUBUNIT"/>
    <property type="match status" value="1"/>
</dbReference>
<feature type="transmembrane region" description="Helical" evidence="7">
    <location>
        <begin position="110"/>
        <end position="133"/>
    </location>
</feature>
<keyword evidence="4 7" id="KW-1133">Transmembrane helix</keyword>
<keyword evidence="3" id="KW-0999">Mitochondrion inner membrane</keyword>
<evidence type="ECO:0000256" key="5">
    <source>
        <dbReference type="ARBA" id="ARBA00023128"/>
    </source>
</evidence>
<dbReference type="EMBL" id="CDSF01000114">
    <property type="protein sequence ID" value="CEP01609.1"/>
    <property type="molecule type" value="Genomic_DNA"/>
</dbReference>
<evidence type="ECO:0000256" key="3">
    <source>
        <dbReference type="ARBA" id="ARBA00022792"/>
    </source>
</evidence>
<dbReference type="AlphaFoldDB" id="A0A0G4J2R1"/>
<protein>
    <submittedName>
        <fullName evidence="8">Uncharacterized protein</fullName>
    </submittedName>
</protein>
<evidence type="ECO:0000256" key="7">
    <source>
        <dbReference type="SAM" id="Phobius"/>
    </source>
</evidence>
<evidence type="ECO:0000256" key="2">
    <source>
        <dbReference type="ARBA" id="ARBA00022692"/>
    </source>
</evidence>
<sequence>MGHDGAHDDGYVKPLPMVALGAGIGACWGVYKAMWGDLPIGRPGRNEPFLKNTLGQIGRSMGLMAAVGAAYTVTKNSLVSMRGKDDVWNKVGACASTGAVIGVYKNSVRVAFGCGIFLGIVVPSVAALTRVSFFEDQERRNYKLDPFGQARLIKAQEQQCE</sequence>
<dbReference type="Pfam" id="PF02466">
    <property type="entry name" value="Tim17"/>
    <property type="match status" value="1"/>
</dbReference>
<evidence type="ECO:0000313" key="9">
    <source>
        <dbReference type="Proteomes" id="UP000039324"/>
    </source>
</evidence>
<accession>A0A0G4J2R1</accession>
<evidence type="ECO:0000313" key="8">
    <source>
        <dbReference type="EMBL" id="CEP01609.1"/>
    </source>
</evidence>
<comment type="subcellular location">
    <subcellularLocation>
        <location evidence="1">Mitochondrion inner membrane</location>
        <topology evidence="1">Multi-pass membrane protein</topology>
    </subcellularLocation>
</comment>
<gene>
    <name evidence="8" type="ORF">PBRA_008551</name>
</gene>
<name>A0A0G4J2R1_PLABS</name>
<keyword evidence="9" id="KW-1185">Reference proteome</keyword>
<dbReference type="GO" id="GO:0045271">
    <property type="term" value="C:respiratory chain complex I"/>
    <property type="evidence" value="ECO:0007669"/>
    <property type="project" value="InterPro"/>
</dbReference>
<keyword evidence="6 7" id="KW-0472">Membrane</keyword>
<organism evidence="8 9">
    <name type="scientific">Plasmodiophora brassicae</name>
    <name type="common">Clubroot disease agent</name>
    <dbReference type="NCBI Taxonomy" id="37360"/>
    <lineage>
        <taxon>Eukaryota</taxon>
        <taxon>Sar</taxon>
        <taxon>Rhizaria</taxon>
        <taxon>Endomyxa</taxon>
        <taxon>Phytomyxea</taxon>
        <taxon>Plasmodiophorida</taxon>
        <taxon>Plasmodiophoridae</taxon>
        <taxon>Plasmodiophora</taxon>
    </lineage>
</organism>
<evidence type="ECO:0000256" key="1">
    <source>
        <dbReference type="ARBA" id="ARBA00004448"/>
    </source>
</evidence>
<feature type="transmembrane region" description="Helical" evidence="7">
    <location>
        <begin position="15"/>
        <end position="35"/>
    </location>
</feature>
<proteinExistence type="predicted"/>
<evidence type="ECO:0000256" key="4">
    <source>
        <dbReference type="ARBA" id="ARBA00022989"/>
    </source>
</evidence>